<name>A0ABT3CNZ2_9BACT</name>
<dbReference type="NCBIfam" id="TIGR03150">
    <property type="entry name" value="fabF"/>
    <property type="match status" value="1"/>
</dbReference>
<dbReference type="EC" id="2.3.1.179" evidence="3 11"/>
<dbReference type="RefSeq" id="WP_264136128.1">
    <property type="nucleotide sequence ID" value="NZ_JAOYOD010000001.1"/>
</dbReference>
<evidence type="ECO:0000313" key="15">
    <source>
        <dbReference type="Proteomes" id="UP001300692"/>
    </source>
</evidence>
<comment type="function">
    <text evidence="11">Involved in the type II fatty acid elongation cycle. Catalyzes the elongation of a wide range of acyl-ACP by the addition of two carbons from malonyl-ACP to an acyl acceptor. Can efficiently catalyze the conversion of palmitoleoyl-ACP (cis-hexadec-9-enoyl-ACP) to cis-vaccenoyl-ACP (cis-octadec-11-enoyl-ACP), an essential step in the thermal regulation of fatty acid composition.</text>
</comment>
<evidence type="ECO:0000256" key="1">
    <source>
        <dbReference type="ARBA" id="ARBA00005194"/>
    </source>
</evidence>
<evidence type="ECO:0000256" key="6">
    <source>
        <dbReference type="ARBA" id="ARBA00022679"/>
    </source>
</evidence>
<comment type="similarity">
    <text evidence="2 11 12">Belongs to the thiolase-like superfamily. Beta-ketoacyl-ACP synthases family.</text>
</comment>
<dbReference type="SMART" id="SM00825">
    <property type="entry name" value="PKS_KS"/>
    <property type="match status" value="1"/>
</dbReference>
<dbReference type="InterPro" id="IPR018201">
    <property type="entry name" value="Ketoacyl_synth_AS"/>
</dbReference>
<organism evidence="14 15">
    <name type="scientific">Reichenbachiella ulvae</name>
    <dbReference type="NCBI Taxonomy" id="2980104"/>
    <lineage>
        <taxon>Bacteria</taxon>
        <taxon>Pseudomonadati</taxon>
        <taxon>Bacteroidota</taxon>
        <taxon>Cytophagia</taxon>
        <taxon>Cytophagales</taxon>
        <taxon>Reichenbachiellaceae</taxon>
        <taxon>Reichenbachiella</taxon>
    </lineage>
</organism>
<dbReference type="Gene3D" id="3.40.47.10">
    <property type="match status" value="1"/>
</dbReference>
<feature type="domain" description="Ketosynthase family 3 (KS3)" evidence="13">
    <location>
        <begin position="3"/>
        <end position="414"/>
    </location>
</feature>
<keyword evidence="8" id="KW-0443">Lipid metabolism</keyword>
<evidence type="ECO:0000256" key="3">
    <source>
        <dbReference type="ARBA" id="ARBA00012356"/>
    </source>
</evidence>
<dbReference type="CDD" id="cd00834">
    <property type="entry name" value="KAS_I_II"/>
    <property type="match status" value="1"/>
</dbReference>
<dbReference type="GO" id="GO:0004315">
    <property type="term" value="F:3-oxoacyl-[acyl-carrier-protein] synthase activity"/>
    <property type="evidence" value="ECO:0007669"/>
    <property type="project" value="UniProtKB-EC"/>
</dbReference>
<dbReference type="PROSITE" id="PS52004">
    <property type="entry name" value="KS3_2"/>
    <property type="match status" value="1"/>
</dbReference>
<keyword evidence="10 11" id="KW-0012">Acyltransferase</keyword>
<evidence type="ECO:0000259" key="13">
    <source>
        <dbReference type="PROSITE" id="PS52004"/>
    </source>
</evidence>
<gene>
    <name evidence="14" type="primary">fabF</name>
    <name evidence="14" type="ORF">N7U62_01610</name>
</gene>
<dbReference type="Pfam" id="PF02801">
    <property type="entry name" value="Ketoacyl-synt_C"/>
    <property type="match status" value="1"/>
</dbReference>
<evidence type="ECO:0000256" key="2">
    <source>
        <dbReference type="ARBA" id="ARBA00008467"/>
    </source>
</evidence>
<sequence length="416" mass="44640">MSERRVVVTGMGAVTPLGNDVKTFWENAVKGTSGAGRITHFNPEKFKTQFACEVKGFDPKLRLDRNEIKRTDLYAQYGIDVAAQAIEDSGFEFDKMDPFDVGVIWGTGQGGLETLEKEVQSYTARDYDPRFNPFLIPKMLSNMAGGMIALKYGYMGINYSAVSACATSNTSIMDAFNYIKLGKAKIIITGGSEAGVTEASIGGFSAMKALSTRNDSPATASRPYDPDRDGFVMGEGGGALVLEDYEHAKARGAHIYAELAGSSMTNDAYHMTATHPEGLGAYKAMQLALNEGKINPSEVDYINTHSTSTPVGDISEPAAIRRLMDGHTNNASISGTKSMTGHLLGAAGVVEAILSIQAIRNNIVPPTINTDSIDPEIGDDLDIVIKEAKEKEIKVAMSNTFGFGGHNGIAVFKEFK</sequence>
<dbReference type="Pfam" id="PF00109">
    <property type="entry name" value="ketoacyl-synt"/>
    <property type="match status" value="1"/>
</dbReference>
<dbReference type="InterPro" id="IPR017568">
    <property type="entry name" value="3-oxoacyl-ACP_synth-2"/>
</dbReference>
<keyword evidence="5 11" id="KW-0444">Lipid biosynthesis</keyword>
<evidence type="ECO:0000256" key="9">
    <source>
        <dbReference type="ARBA" id="ARBA00023160"/>
    </source>
</evidence>
<dbReference type="PANTHER" id="PTHR11712">
    <property type="entry name" value="POLYKETIDE SYNTHASE-RELATED"/>
    <property type="match status" value="1"/>
</dbReference>
<evidence type="ECO:0000256" key="12">
    <source>
        <dbReference type="RuleBase" id="RU003694"/>
    </source>
</evidence>
<dbReference type="InterPro" id="IPR014031">
    <property type="entry name" value="Ketoacyl_synth_C"/>
</dbReference>
<dbReference type="PANTHER" id="PTHR11712:SF336">
    <property type="entry name" value="3-OXOACYL-[ACYL-CARRIER-PROTEIN] SYNTHASE, MITOCHONDRIAL"/>
    <property type="match status" value="1"/>
</dbReference>
<dbReference type="SUPFAM" id="SSF53901">
    <property type="entry name" value="Thiolase-like"/>
    <property type="match status" value="2"/>
</dbReference>
<evidence type="ECO:0000256" key="10">
    <source>
        <dbReference type="ARBA" id="ARBA00023315"/>
    </source>
</evidence>
<comment type="caution">
    <text evidence="14">The sequence shown here is derived from an EMBL/GenBank/DDBJ whole genome shotgun (WGS) entry which is preliminary data.</text>
</comment>
<dbReference type="InterPro" id="IPR020841">
    <property type="entry name" value="PKS_Beta-ketoAc_synthase_dom"/>
</dbReference>
<dbReference type="Proteomes" id="UP001300692">
    <property type="component" value="Unassembled WGS sequence"/>
</dbReference>
<proteinExistence type="inferred from homology"/>
<keyword evidence="7" id="KW-0276">Fatty acid metabolism</keyword>
<evidence type="ECO:0000256" key="5">
    <source>
        <dbReference type="ARBA" id="ARBA00022516"/>
    </source>
</evidence>
<dbReference type="InterPro" id="IPR016039">
    <property type="entry name" value="Thiolase-like"/>
</dbReference>
<dbReference type="InterPro" id="IPR000794">
    <property type="entry name" value="Beta-ketoacyl_synthase"/>
</dbReference>
<evidence type="ECO:0000256" key="7">
    <source>
        <dbReference type="ARBA" id="ARBA00022832"/>
    </source>
</evidence>
<comment type="catalytic activity">
    <reaction evidence="11">
        <text>(9Z)-hexadecenoyl-[ACP] + malonyl-[ACP] + H(+) = 3-oxo-(11Z)-octadecenoyl-[ACP] + holo-[ACP] + CO2</text>
        <dbReference type="Rhea" id="RHEA:55040"/>
        <dbReference type="Rhea" id="RHEA-COMP:9623"/>
        <dbReference type="Rhea" id="RHEA-COMP:9685"/>
        <dbReference type="Rhea" id="RHEA-COMP:10800"/>
        <dbReference type="Rhea" id="RHEA-COMP:14074"/>
        <dbReference type="ChEBI" id="CHEBI:15378"/>
        <dbReference type="ChEBI" id="CHEBI:16526"/>
        <dbReference type="ChEBI" id="CHEBI:64479"/>
        <dbReference type="ChEBI" id="CHEBI:78449"/>
        <dbReference type="ChEBI" id="CHEBI:83989"/>
        <dbReference type="ChEBI" id="CHEBI:138538"/>
        <dbReference type="EC" id="2.3.1.179"/>
    </reaction>
</comment>
<evidence type="ECO:0000256" key="4">
    <source>
        <dbReference type="ARBA" id="ARBA00014657"/>
    </source>
</evidence>
<comment type="pathway">
    <text evidence="1 11">Lipid metabolism; fatty acid biosynthesis.</text>
</comment>
<comment type="catalytic activity">
    <reaction evidence="11">
        <text>a fatty acyl-[ACP] + malonyl-[ACP] + H(+) = a 3-oxoacyl-[ACP] + holo-[ACP] + CO2</text>
        <dbReference type="Rhea" id="RHEA:22836"/>
        <dbReference type="Rhea" id="RHEA-COMP:9623"/>
        <dbReference type="Rhea" id="RHEA-COMP:9685"/>
        <dbReference type="Rhea" id="RHEA-COMP:9916"/>
        <dbReference type="Rhea" id="RHEA-COMP:14125"/>
        <dbReference type="ChEBI" id="CHEBI:15378"/>
        <dbReference type="ChEBI" id="CHEBI:16526"/>
        <dbReference type="ChEBI" id="CHEBI:64479"/>
        <dbReference type="ChEBI" id="CHEBI:78449"/>
        <dbReference type="ChEBI" id="CHEBI:78776"/>
        <dbReference type="ChEBI" id="CHEBI:138651"/>
    </reaction>
</comment>
<reference evidence="14 15" key="1">
    <citation type="submission" date="2022-10" db="EMBL/GenBank/DDBJ databases">
        <title>Comparative genomics and taxonomic characterization of three novel marine species of genus Reichenbachiella exhibiting antioxidant and polysaccharide degradation activities.</title>
        <authorList>
            <person name="Muhammad N."/>
            <person name="Lee Y.-J."/>
            <person name="Ko J."/>
            <person name="Kim S.-G."/>
        </authorList>
    </citation>
    <scope>NUCLEOTIDE SEQUENCE [LARGE SCALE GENOMIC DNA]</scope>
    <source>
        <strain evidence="14 15">ABR2-5</strain>
    </source>
</reference>
<dbReference type="EMBL" id="JAOYOD010000001">
    <property type="protein sequence ID" value="MCV9385337.1"/>
    <property type="molecule type" value="Genomic_DNA"/>
</dbReference>
<dbReference type="PROSITE" id="PS00606">
    <property type="entry name" value="KS3_1"/>
    <property type="match status" value="1"/>
</dbReference>
<evidence type="ECO:0000256" key="11">
    <source>
        <dbReference type="PIRNR" id="PIRNR000447"/>
    </source>
</evidence>
<keyword evidence="9 11" id="KW-0275">Fatty acid biosynthesis</keyword>
<evidence type="ECO:0000256" key="8">
    <source>
        <dbReference type="ARBA" id="ARBA00023098"/>
    </source>
</evidence>
<protein>
    <recommendedName>
        <fullName evidence="4 11">3-oxoacyl-[acyl-carrier-protein] synthase 2</fullName>
        <ecNumber evidence="3 11">2.3.1.179</ecNumber>
    </recommendedName>
</protein>
<keyword evidence="15" id="KW-1185">Reference proteome</keyword>
<dbReference type="InterPro" id="IPR014030">
    <property type="entry name" value="Ketoacyl_synth_N"/>
</dbReference>
<evidence type="ECO:0000313" key="14">
    <source>
        <dbReference type="EMBL" id="MCV9385337.1"/>
    </source>
</evidence>
<keyword evidence="6 11" id="KW-0808">Transferase</keyword>
<dbReference type="NCBIfam" id="NF005589">
    <property type="entry name" value="PRK07314.1"/>
    <property type="match status" value="1"/>
</dbReference>
<dbReference type="PIRSF" id="PIRSF000447">
    <property type="entry name" value="KAS_II"/>
    <property type="match status" value="1"/>
</dbReference>
<accession>A0ABT3CNZ2</accession>